<feature type="non-terminal residue" evidence="6">
    <location>
        <position position="1"/>
    </location>
</feature>
<dbReference type="Proteomes" id="UP000567293">
    <property type="component" value="Unassembled WGS sequence"/>
</dbReference>
<feature type="compositionally biased region" description="Basic and acidic residues" evidence="3">
    <location>
        <begin position="118"/>
        <end position="130"/>
    </location>
</feature>
<evidence type="ECO:0000256" key="1">
    <source>
        <dbReference type="ARBA" id="ARBA00004196"/>
    </source>
</evidence>
<evidence type="ECO:0000259" key="4">
    <source>
        <dbReference type="Pfam" id="PF25944"/>
    </source>
</evidence>
<feature type="domain" description="Multidrug resistance protein MdtA-like C-terminal permuted SH3" evidence="5">
    <location>
        <begin position="37"/>
        <end position="93"/>
    </location>
</feature>
<evidence type="ECO:0000259" key="5">
    <source>
        <dbReference type="Pfam" id="PF25967"/>
    </source>
</evidence>
<comment type="similarity">
    <text evidence="2">Belongs to the membrane fusion protein (MFP) (TC 8.A.1) family.</text>
</comment>
<feature type="region of interest" description="Disordered" evidence="3">
    <location>
        <begin position="104"/>
        <end position="130"/>
    </location>
</feature>
<protein>
    <submittedName>
        <fullName evidence="6">Efflux RND transporter periplasmic adaptor subunit</fullName>
    </submittedName>
</protein>
<dbReference type="GO" id="GO:0030313">
    <property type="term" value="C:cell envelope"/>
    <property type="evidence" value="ECO:0007669"/>
    <property type="project" value="UniProtKB-SubCell"/>
</dbReference>
<dbReference type="InterPro" id="IPR058626">
    <property type="entry name" value="MdtA-like_b-barrel"/>
</dbReference>
<dbReference type="GO" id="GO:0022857">
    <property type="term" value="F:transmembrane transporter activity"/>
    <property type="evidence" value="ECO:0007669"/>
    <property type="project" value="InterPro"/>
</dbReference>
<name>A0A7V8SXS3_9BACT</name>
<dbReference type="InterPro" id="IPR058627">
    <property type="entry name" value="MdtA-like_C"/>
</dbReference>
<dbReference type="Gene3D" id="2.40.30.170">
    <property type="match status" value="1"/>
</dbReference>
<proteinExistence type="inferred from homology"/>
<reference evidence="6" key="1">
    <citation type="submission" date="2020-06" db="EMBL/GenBank/DDBJ databases">
        <title>Legume-microbial interactions unlock mineral nutrients during tropical forest succession.</title>
        <authorList>
            <person name="Epihov D.Z."/>
        </authorList>
    </citation>
    <scope>NUCLEOTIDE SEQUENCE [LARGE SCALE GENOMIC DNA]</scope>
    <source>
        <strain evidence="6">Pan2503</strain>
    </source>
</reference>
<dbReference type="InterPro" id="IPR006143">
    <property type="entry name" value="RND_pump_MFP"/>
</dbReference>
<sequence>ATGTVNLRATIPNADRHFWPGQFVNVRLVLDMEKGTVLVPSQATQISQKGPFVYVVKSDDTADLRPVTLGQRQGNDVVITSGLTAGERVVLAGQLLVRPGGKVHVDASAPATAPAPKSDAKQDSARRSAS</sequence>
<dbReference type="SUPFAM" id="SSF111369">
    <property type="entry name" value="HlyD-like secretion proteins"/>
    <property type="match status" value="1"/>
</dbReference>
<dbReference type="Pfam" id="PF25944">
    <property type="entry name" value="Beta-barrel_RND"/>
    <property type="match status" value="1"/>
</dbReference>
<comment type="subcellular location">
    <subcellularLocation>
        <location evidence="1">Cell envelope</location>
    </subcellularLocation>
</comment>
<dbReference type="GO" id="GO:0005886">
    <property type="term" value="C:plasma membrane"/>
    <property type="evidence" value="ECO:0007669"/>
    <property type="project" value="TreeGrafter"/>
</dbReference>
<organism evidence="6 7">
    <name type="scientific">Candidatus Acidiferrum panamense</name>
    <dbReference type="NCBI Taxonomy" id="2741543"/>
    <lineage>
        <taxon>Bacteria</taxon>
        <taxon>Pseudomonadati</taxon>
        <taxon>Acidobacteriota</taxon>
        <taxon>Terriglobia</taxon>
        <taxon>Candidatus Acidiferrales</taxon>
        <taxon>Candidatus Acidiferrum</taxon>
    </lineage>
</organism>
<dbReference type="Gene3D" id="2.40.420.20">
    <property type="match status" value="1"/>
</dbReference>
<comment type="caution">
    <text evidence="6">The sequence shown here is derived from an EMBL/GenBank/DDBJ whole genome shotgun (WGS) entry which is preliminary data.</text>
</comment>
<dbReference type="GO" id="GO:0046677">
    <property type="term" value="P:response to antibiotic"/>
    <property type="evidence" value="ECO:0007669"/>
    <property type="project" value="TreeGrafter"/>
</dbReference>
<dbReference type="NCBIfam" id="TIGR01730">
    <property type="entry name" value="RND_mfp"/>
    <property type="match status" value="1"/>
</dbReference>
<dbReference type="EMBL" id="JACDQQ010001617">
    <property type="protein sequence ID" value="MBA0086655.1"/>
    <property type="molecule type" value="Genomic_DNA"/>
</dbReference>
<dbReference type="AlphaFoldDB" id="A0A7V8SXS3"/>
<dbReference type="PANTHER" id="PTHR30158">
    <property type="entry name" value="ACRA/E-RELATED COMPONENT OF DRUG EFFLUX TRANSPORTER"/>
    <property type="match status" value="1"/>
</dbReference>
<evidence type="ECO:0000256" key="3">
    <source>
        <dbReference type="SAM" id="MobiDB-lite"/>
    </source>
</evidence>
<feature type="compositionally biased region" description="Low complexity" evidence="3">
    <location>
        <begin position="106"/>
        <end position="117"/>
    </location>
</feature>
<dbReference type="Pfam" id="PF25967">
    <property type="entry name" value="RND-MFP_C"/>
    <property type="match status" value="1"/>
</dbReference>
<evidence type="ECO:0000313" key="6">
    <source>
        <dbReference type="EMBL" id="MBA0086655.1"/>
    </source>
</evidence>
<evidence type="ECO:0000313" key="7">
    <source>
        <dbReference type="Proteomes" id="UP000567293"/>
    </source>
</evidence>
<evidence type="ECO:0000256" key="2">
    <source>
        <dbReference type="ARBA" id="ARBA00009477"/>
    </source>
</evidence>
<keyword evidence="7" id="KW-1185">Reference proteome</keyword>
<accession>A0A7V8SXS3</accession>
<feature type="domain" description="Multidrug resistance protein MdtA-like beta-barrel" evidence="4">
    <location>
        <begin position="2"/>
        <end position="31"/>
    </location>
</feature>
<dbReference type="FunFam" id="2.40.420.20:FF:000001">
    <property type="entry name" value="Efflux RND transporter periplasmic adaptor subunit"/>
    <property type="match status" value="1"/>
</dbReference>
<gene>
    <name evidence="6" type="ORF">HRJ53_16865</name>
</gene>